<dbReference type="Proteomes" id="UP000177082">
    <property type="component" value="Unassembled WGS sequence"/>
</dbReference>
<organism evidence="1 2">
    <name type="scientific">Candidatus Woesebacteria bacterium RIFCSPLOWO2_01_FULL_39_21</name>
    <dbReference type="NCBI Taxonomy" id="1802519"/>
    <lineage>
        <taxon>Bacteria</taxon>
        <taxon>Candidatus Woeseibacteriota</taxon>
    </lineage>
</organism>
<dbReference type="SUPFAM" id="SSF69304">
    <property type="entry name" value="Tricorn protease N-terminal domain"/>
    <property type="match status" value="1"/>
</dbReference>
<sequence>MGEDKPLKKVFLVSGGVAVILFVVLKLVPALKPYWFISKESQTERTTQKQDVLENKLAFNGSDGRPKIFDFKDKLEHDLGISGYAYPFLWSPDGRNLAMLVQGEYGGDAGFSLIPEVKATTAGFNYLLYVVDLETYQTKLLVDEIFGDVFWSKDFSGLYFNEKYQNSNPILIGNQSLPLPDRIEYFYIGFEGVRKGVEKRGFYLNSVILDPTRRYSPDRGYFITGVDVGSGFSEKIVSTSQAKEFLMQMKFKNYYLKDSLWSPSGEKIAFVYKPGQAFDTDANFQLAVVSLNELLSGEVLAPQYLPVLAQNLYFSWINEKNILVSQIGGLTKESGKTGIYNLDVGRLEQLTPDYLPELAGITDFTISPDKHFFTYQDKGEIVASSLTKDQTVRLNGDLPFWFDPPEIFGQSVREELESVLPVGTFLRDFKEVGQSKYLTIYSEPDYRIGDENYENLSCPTMILGQAIIGDYHVALVEDGNIISDVEIPTLANFESDDMLALVYINRDYEDYENYENDNLRVVNLIDLKDYTGDGKANEFILTTTSGGCGFYENIVAGYDDSADAVKLYSDWIMRFDPVAGKAYDLIDCGNHGSDMRVEKWWEFNENKGKFELVDEKITECTEEFINEIQAVSLVEARPEVQKWLENFPGPGRLRSDGESKAVINVDHKDGEVFVIHVYELLSDHRTTFNWYNVNIKTKLVTPLF</sequence>
<evidence type="ECO:0000313" key="2">
    <source>
        <dbReference type="Proteomes" id="UP000177082"/>
    </source>
</evidence>
<reference evidence="1 2" key="1">
    <citation type="journal article" date="2016" name="Nat. Commun.">
        <title>Thousands of microbial genomes shed light on interconnected biogeochemical processes in an aquifer system.</title>
        <authorList>
            <person name="Anantharaman K."/>
            <person name="Brown C.T."/>
            <person name="Hug L.A."/>
            <person name="Sharon I."/>
            <person name="Castelle C.J."/>
            <person name="Probst A.J."/>
            <person name="Thomas B.C."/>
            <person name="Singh A."/>
            <person name="Wilkins M.J."/>
            <person name="Karaoz U."/>
            <person name="Brodie E.L."/>
            <person name="Williams K.H."/>
            <person name="Hubbard S.S."/>
            <person name="Banfield J.F."/>
        </authorList>
    </citation>
    <scope>NUCLEOTIDE SEQUENCE [LARGE SCALE GENOMIC DNA]</scope>
</reference>
<dbReference type="EMBL" id="MGHF01000016">
    <property type="protein sequence ID" value="OGM63503.1"/>
    <property type="molecule type" value="Genomic_DNA"/>
</dbReference>
<comment type="caution">
    <text evidence="1">The sequence shown here is derived from an EMBL/GenBank/DDBJ whole genome shotgun (WGS) entry which is preliminary data.</text>
</comment>
<evidence type="ECO:0000313" key="1">
    <source>
        <dbReference type="EMBL" id="OGM63503.1"/>
    </source>
</evidence>
<proteinExistence type="predicted"/>
<dbReference type="STRING" id="1802519.A2961_01865"/>
<protein>
    <submittedName>
        <fullName evidence="1">Uncharacterized protein</fullName>
    </submittedName>
</protein>
<accession>A0A1F8BHJ8</accession>
<name>A0A1F8BHJ8_9BACT</name>
<gene>
    <name evidence="1" type="ORF">A2961_01865</name>
</gene>
<dbReference type="AlphaFoldDB" id="A0A1F8BHJ8"/>